<dbReference type="EMBL" id="JASBNA010000046">
    <property type="protein sequence ID" value="KAK7680888.1"/>
    <property type="molecule type" value="Genomic_DNA"/>
</dbReference>
<name>A0AAW0FGP3_9APHY</name>
<dbReference type="Proteomes" id="UP001385951">
    <property type="component" value="Unassembled WGS sequence"/>
</dbReference>
<gene>
    <name evidence="2" type="ORF">QCA50_016198</name>
</gene>
<proteinExistence type="predicted"/>
<comment type="caution">
    <text evidence="2">The sequence shown here is derived from an EMBL/GenBank/DDBJ whole genome shotgun (WGS) entry which is preliminary data.</text>
</comment>
<dbReference type="AlphaFoldDB" id="A0AAW0FGP3"/>
<evidence type="ECO:0000313" key="2">
    <source>
        <dbReference type="EMBL" id="KAK7680888.1"/>
    </source>
</evidence>
<keyword evidence="3" id="KW-1185">Reference proteome</keyword>
<evidence type="ECO:0000313" key="3">
    <source>
        <dbReference type="Proteomes" id="UP001385951"/>
    </source>
</evidence>
<organism evidence="2 3">
    <name type="scientific">Cerrena zonata</name>
    <dbReference type="NCBI Taxonomy" id="2478898"/>
    <lineage>
        <taxon>Eukaryota</taxon>
        <taxon>Fungi</taxon>
        <taxon>Dikarya</taxon>
        <taxon>Basidiomycota</taxon>
        <taxon>Agaricomycotina</taxon>
        <taxon>Agaricomycetes</taxon>
        <taxon>Polyporales</taxon>
        <taxon>Cerrenaceae</taxon>
        <taxon>Cerrena</taxon>
    </lineage>
</organism>
<feature type="compositionally biased region" description="Polar residues" evidence="1">
    <location>
        <begin position="10"/>
        <end position="28"/>
    </location>
</feature>
<sequence>MPDIADIESPVTTSVSSTIHMSTTNLPSTHPRPGPKKGSSIPASKDFEASFGKLSSSFGFGGTTAAYKLPKRNKNKNVNRSKTAQKDAGKYTAMNLVKIA</sequence>
<reference evidence="2 3" key="1">
    <citation type="submission" date="2022-09" db="EMBL/GenBank/DDBJ databases">
        <authorList>
            <person name="Palmer J.M."/>
        </authorList>
    </citation>
    <scope>NUCLEOTIDE SEQUENCE [LARGE SCALE GENOMIC DNA]</scope>
    <source>
        <strain evidence="2 3">DSM 7382</strain>
    </source>
</reference>
<feature type="region of interest" description="Disordered" evidence="1">
    <location>
        <begin position="71"/>
        <end position="91"/>
    </location>
</feature>
<evidence type="ECO:0000256" key="1">
    <source>
        <dbReference type="SAM" id="MobiDB-lite"/>
    </source>
</evidence>
<accession>A0AAW0FGP3</accession>
<feature type="region of interest" description="Disordered" evidence="1">
    <location>
        <begin position="1"/>
        <end position="44"/>
    </location>
</feature>
<protein>
    <submittedName>
        <fullName evidence="2">Uncharacterized protein</fullName>
    </submittedName>
</protein>